<sequence>MLLAADGNLADSYLWPLVALVTPAVLTLTLFLVGRWSARNKEAREVHRAVTSGVGADARSALSDAEFEWWEYGRSPSRTKPEGRSDTEEERDAGSGGIEGQAIAKIDPELFKQFYVVDASLAQLTLILNQYSKRNYWLGQSLRYRQLLGWHVGIHIAWVMWFVSVTCETTPTTTTDGNPGEPIYEPAGRQGGAWQRAKDALSLVGDYRIEHLDKKDRKDKKERTVQGFVASELQTWVENAEKAMRADVSEIAAVKAMALSEVSEPTAEPESSETDGESVT</sequence>
<dbReference type="EMBL" id="CP045810">
    <property type="protein sequence ID" value="QHN40284.1"/>
    <property type="molecule type" value="Genomic_DNA"/>
</dbReference>
<gene>
    <name evidence="3" type="ORF">GII30_15010</name>
</gene>
<reference evidence="3" key="1">
    <citation type="journal article" date="2021" name="Nat. Microbiol.">
        <title>Cocultivation of an ultrasmall environmental parasitic bacterium with lytic ability against bacteria associated with wastewater foams.</title>
        <authorList>
            <person name="Batinovic S."/>
            <person name="Rose J.J.A."/>
            <person name="Ratcliffe J."/>
            <person name="Seviour R.J."/>
            <person name="Petrovski S."/>
        </authorList>
    </citation>
    <scope>NUCLEOTIDE SEQUENCE</scope>
    <source>
        <strain evidence="3">CON44</strain>
    </source>
</reference>
<protein>
    <submittedName>
        <fullName evidence="3">Uncharacterized protein</fullName>
    </submittedName>
</protein>
<accession>A0A857LS01</accession>
<keyword evidence="2" id="KW-1133">Transmembrane helix</keyword>
<keyword evidence="2" id="KW-0472">Membrane</keyword>
<name>A0A857LS01_9ACTN</name>
<feature type="compositionally biased region" description="Low complexity" evidence="1">
    <location>
        <begin position="260"/>
        <end position="269"/>
    </location>
</feature>
<feature type="compositionally biased region" description="Acidic residues" evidence="1">
    <location>
        <begin position="270"/>
        <end position="280"/>
    </location>
</feature>
<evidence type="ECO:0000256" key="2">
    <source>
        <dbReference type="SAM" id="Phobius"/>
    </source>
</evidence>
<evidence type="ECO:0000313" key="3">
    <source>
        <dbReference type="EMBL" id="QHN40284.1"/>
    </source>
</evidence>
<feature type="region of interest" description="Disordered" evidence="1">
    <location>
        <begin position="171"/>
        <end position="191"/>
    </location>
</feature>
<dbReference type="AlphaFoldDB" id="A0A857LS01"/>
<keyword evidence="2" id="KW-0812">Transmembrane</keyword>
<feature type="region of interest" description="Disordered" evidence="1">
    <location>
        <begin position="75"/>
        <end position="98"/>
    </location>
</feature>
<dbReference type="RefSeq" id="WP_005182225.1">
    <property type="nucleotide sequence ID" value="NZ_CP045804.1"/>
</dbReference>
<feature type="transmembrane region" description="Helical" evidence="2">
    <location>
        <begin position="12"/>
        <end position="34"/>
    </location>
</feature>
<feature type="region of interest" description="Disordered" evidence="1">
    <location>
        <begin position="259"/>
        <end position="280"/>
    </location>
</feature>
<proteinExistence type="predicted"/>
<evidence type="ECO:0000256" key="1">
    <source>
        <dbReference type="SAM" id="MobiDB-lite"/>
    </source>
</evidence>
<organism evidence="3">
    <name type="scientific">Gordonia amarae</name>
    <dbReference type="NCBI Taxonomy" id="36821"/>
    <lineage>
        <taxon>Bacteria</taxon>
        <taxon>Bacillati</taxon>
        <taxon>Actinomycetota</taxon>
        <taxon>Actinomycetes</taxon>
        <taxon>Mycobacteriales</taxon>
        <taxon>Gordoniaceae</taxon>
        <taxon>Gordonia</taxon>
    </lineage>
</organism>